<accession>X0XWS2</accession>
<feature type="non-terminal residue" evidence="1">
    <location>
        <position position="1"/>
    </location>
</feature>
<reference evidence="1" key="1">
    <citation type="journal article" date="2014" name="Front. Microbiol.">
        <title>High frequency of phylogenetically diverse reductive dehalogenase-homologous genes in deep subseafloor sedimentary metagenomes.</title>
        <authorList>
            <person name="Kawai M."/>
            <person name="Futagami T."/>
            <person name="Toyoda A."/>
            <person name="Takaki Y."/>
            <person name="Nishi S."/>
            <person name="Hori S."/>
            <person name="Arai W."/>
            <person name="Tsubouchi T."/>
            <person name="Morono Y."/>
            <person name="Uchiyama I."/>
            <person name="Ito T."/>
            <person name="Fujiyama A."/>
            <person name="Inagaki F."/>
            <person name="Takami H."/>
        </authorList>
    </citation>
    <scope>NUCLEOTIDE SEQUENCE</scope>
    <source>
        <strain evidence="1">Expedition CK06-06</strain>
    </source>
</reference>
<dbReference type="EMBL" id="BARS01053005">
    <property type="protein sequence ID" value="GAG47824.1"/>
    <property type="molecule type" value="Genomic_DNA"/>
</dbReference>
<proteinExistence type="predicted"/>
<organism evidence="1">
    <name type="scientific">marine sediment metagenome</name>
    <dbReference type="NCBI Taxonomy" id="412755"/>
    <lineage>
        <taxon>unclassified sequences</taxon>
        <taxon>metagenomes</taxon>
        <taxon>ecological metagenomes</taxon>
    </lineage>
</organism>
<gene>
    <name evidence="1" type="ORF">S01H1_78725</name>
</gene>
<dbReference type="AlphaFoldDB" id="X0XWS2"/>
<sequence>ESLQYLHDLSIFYTLQHISTALNVARILKK</sequence>
<evidence type="ECO:0000313" key="1">
    <source>
        <dbReference type="EMBL" id="GAG47824.1"/>
    </source>
</evidence>
<comment type="caution">
    <text evidence="1">The sequence shown here is derived from an EMBL/GenBank/DDBJ whole genome shotgun (WGS) entry which is preliminary data.</text>
</comment>
<protein>
    <submittedName>
        <fullName evidence="1">Uncharacterized protein</fullName>
    </submittedName>
</protein>
<name>X0XWS2_9ZZZZ</name>